<dbReference type="Proteomes" id="UP000029014">
    <property type="component" value="Unassembled WGS sequence"/>
</dbReference>
<dbReference type="AlphaFoldDB" id="A0A087BIV6"/>
<evidence type="ECO:0000313" key="2">
    <source>
        <dbReference type="Proteomes" id="UP000029014"/>
    </source>
</evidence>
<sequence length="88" mass="9904">MDRVVHVMRVSTVDDEVASIKESSQGIDGFIGRLARWNHNPHNAWGGKPSHQRFHAVHITRGLRAEIEAHDIMPILAKTLDHIPTHST</sequence>
<reference evidence="1 2" key="1">
    <citation type="submission" date="2014-03" db="EMBL/GenBank/DDBJ databases">
        <title>Genomics of Bifidobacteria.</title>
        <authorList>
            <person name="Ventura M."/>
            <person name="Milani C."/>
            <person name="Lugli G.A."/>
        </authorList>
    </citation>
    <scope>NUCLEOTIDE SEQUENCE [LARGE SCALE GENOMIC DNA]</scope>
    <source>
        <strain evidence="1 2">LMG 11592</strain>
    </source>
</reference>
<keyword evidence="2" id="KW-1185">Reference proteome</keyword>
<accession>A0A087BIV6</accession>
<dbReference type="EMBL" id="JGZD01000016">
    <property type="protein sequence ID" value="KFI70956.1"/>
    <property type="molecule type" value="Genomic_DNA"/>
</dbReference>
<protein>
    <submittedName>
        <fullName evidence="1">Uncharacterized protein</fullName>
    </submittedName>
</protein>
<name>A0A087BIV6_9BIFI</name>
<proteinExistence type="predicted"/>
<gene>
    <name evidence="1" type="ORF">BMIN_1631</name>
</gene>
<organism evidence="1 2">
    <name type="scientific">Bifidobacterium minimum</name>
    <dbReference type="NCBI Taxonomy" id="1693"/>
    <lineage>
        <taxon>Bacteria</taxon>
        <taxon>Bacillati</taxon>
        <taxon>Actinomycetota</taxon>
        <taxon>Actinomycetes</taxon>
        <taxon>Bifidobacteriales</taxon>
        <taxon>Bifidobacteriaceae</taxon>
        <taxon>Bifidobacterium</taxon>
    </lineage>
</organism>
<comment type="caution">
    <text evidence="1">The sequence shown here is derived from an EMBL/GenBank/DDBJ whole genome shotgun (WGS) entry which is preliminary data.</text>
</comment>
<evidence type="ECO:0000313" key="1">
    <source>
        <dbReference type="EMBL" id="KFI70956.1"/>
    </source>
</evidence>